<dbReference type="PANTHER" id="PTHR45695:SF9">
    <property type="entry name" value="LEUCOKININ RECEPTOR"/>
    <property type="match status" value="1"/>
</dbReference>
<evidence type="ECO:0000256" key="3">
    <source>
        <dbReference type="ARBA" id="ARBA00022989"/>
    </source>
</evidence>
<evidence type="ECO:0000259" key="9">
    <source>
        <dbReference type="PROSITE" id="PS50262"/>
    </source>
</evidence>
<dbReference type="PANTHER" id="PTHR45695">
    <property type="entry name" value="LEUCOKININ RECEPTOR-RELATED"/>
    <property type="match status" value="1"/>
</dbReference>
<dbReference type="InterPro" id="IPR000276">
    <property type="entry name" value="GPCR_Rhodpsn"/>
</dbReference>
<organism evidence="10 11">
    <name type="scientific">Hypsibius exemplaris</name>
    <name type="common">Freshwater tardigrade</name>
    <dbReference type="NCBI Taxonomy" id="2072580"/>
    <lineage>
        <taxon>Eukaryota</taxon>
        <taxon>Metazoa</taxon>
        <taxon>Ecdysozoa</taxon>
        <taxon>Tardigrada</taxon>
        <taxon>Eutardigrada</taxon>
        <taxon>Parachela</taxon>
        <taxon>Hypsibioidea</taxon>
        <taxon>Hypsibiidae</taxon>
        <taxon>Hypsibius</taxon>
    </lineage>
</organism>
<dbReference type="PROSITE" id="PS50262">
    <property type="entry name" value="G_PROTEIN_RECEP_F1_2"/>
    <property type="match status" value="1"/>
</dbReference>
<feature type="transmembrane region" description="Helical" evidence="8">
    <location>
        <begin position="76"/>
        <end position="96"/>
    </location>
</feature>
<keyword evidence="5 8" id="KW-0472">Membrane</keyword>
<evidence type="ECO:0000313" key="11">
    <source>
        <dbReference type="Proteomes" id="UP000192578"/>
    </source>
</evidence>
<evidence type="ECO:0000256" key="1">
    <source>
        <dbReference type="ARBA" id="ARBA00004141"/>
    </source>
</evidence>
<proteinExistence type="predicted"/>
<feature type="transmembrane region" description="Helical" evidence="8">
    <location>
        <begin position="117"/>
        <end position="137"/>
    </location>
</feature>
<dbReference type="GO" id="GO:0004930">
    <property type="term" value="F:G protein-coupled receptor activity"/>
    <property type="evidence" value="ECO:0007669"/>
    <property type="project" value="UniProtKB-KW"/>
</dbReference>
<evidence type="ECO:0000313" key="10">
    <source>
        <dbReference type="EMBL" id="OQV19423.1"/>
    </source>
</evidence>
<dbReference type="OrthoDB" id="2132067at2759"/>
<evidence type="ECO:0000256" key="7">
    <source>
        <dbReference type="ARBA" id="ARBA00023224"/>
    </source>
</evidence>
<evidence type="ECO:0000256" key="6">
    <source>
        <dbReference type="ARBA" id="ARBA00023170"/>
    </source>
</evidence>
<feature type="transmembrane region" description="Helical" evidence="8">
    <location>
        <begin position="161"/>
        <end position="185"/>
    </location>
</feature>
<dbReference type="EMBL" id="MTYJ01000039">
    <property type="protein sequence ID" value="OQV19423.1"/>
    <property type="molecule type" value="Genomic_DNA"/>
</dbReference>
<keyword evidence="6" id="KW-0675">Receptor</keyword>
<keyword evidence="2 8" id="KW-0812">Transmembrane</keyword>
<dbReference type="Gene3D" id="1.20.1070.10">
    <property type="entry name" value="Rhodopsin 7-helix transmembrane proteins"/>
    <property type="match status" value="1"/>
</dbReference>
<feature type="transmembrane region" description="Helical" evidence="8">
    <location>
        <begin position="255"/>
        <end position="277"/>
    </location>
</feature>
<keyword evidence="7" id="KW-0807">Transducer</keyword>
<feature type="transmembrane region" description="Helical" evidence="8">
    <location>
        <begin position="6"/>
        <end position="24"/>
    </location>
</feature>
<dbReference type="SUPFAM" id="SSF81321">
    <property type="entry name" value="Family A G protein-coupled receptor-like"/>
    <property type="match status" value="1"/>
</dbReference>
<accession>A0A1W0WW81</accession>
<feature type="domain" description="G-protein coupled receptors family 1 profile" evidence="9">
    <location>
        <begin position="15"/>
        <end position="273"/>
    </location>
</feature>
<keyword evidence="11" id="KW-1185">Reference proteome</keyword>
<evidence type="ECO:0000256" key="8">
    <source>
        <dbReference type="SAM" id="Phobius"/>
    </source>
</evidence>
<dbReference type="Pfam" id="PF00001">
    <property type="entry name" value="7tm_1"/>
    <property type="match status" value="1"/>
</dbReference>
<dbReference type="PRINTS" id="PR00237">
    <property type="entry name" value="GPCRRHODOPSN"/>
</dbReference>
<name>A0A1W0WW81_HYPEX</name>
<keyword evidence="4" id="KW-0297">G-protein coupled receptor</keyword>
<reference evidence="11" key="1">
    <citation type="submission" date="2017-01" db="EMBL/GenBank/DDBJ databases">
        <title>Comparative genomics of anhydrobiosis in the tardigrade Hypsibius dujardini.</title>
        <authorList>
            <person name="Yoshida Y."/>
            <person name="Koutsovoulos G."/>
            <person name="Laetsch D."/>
            <person name="Stevens L."/>
            <person name="Kumar S."/>
            <person name="Horikawa D."/>
            <person name="Ishino K."/>
            <person name="Komine S."/>
            <person name="Tomita M."/>
            <person name="Blaxter M."/>
            <person name="Arakawa K."/>
        </authorList>
    </citation>
    <scope>NUCLEOTIDE SEQUENCE [LARGE SCALE GENOMIC DNA]</scope>
    <source>
        <strain evidence="11">Z151</strain>
    </source>
</reference>
<evidence type="ECO:0000256" key="5">
    <source>
        <dbReference type="ARBA" id="ARBA00023136"/>
    </source>
</evidence>
<keyword evidence="3 8" id="KW-1133">Transmembrane helix</keyword>
<evidence type="ECO:0000256" key="2">
    <source>
        <dbReference type="ARBA" id="ARBA00022692"/>
    </source>
</evidence>
<dbReference type="InterPro" id="IPR017452">
    <property type="entry name" value="GPCR_Rhodpsn_7TM"/>
</dbReference>
<evidence type="ECO:0000256" key="4">
    <source>
        <dbReference type="ARBA" id="ARBA00023040"/>
    </source>
</evidence>
<gene>
    <name evidence="10" type="ORF">BV898_06537</name>
</gene>
<comment type="subcellular location">
    <subcellularLocation>
        <location evidence="1">Membrane</location>
        <topology evidence="1">Multi-pass membrane protein</topology>
    </subcellularLocation>
</comment>
<feature type="transmembrane region" description="Helical" evidence="8">
    <location>
        <begin position="36"/>
        <end position="56"/>
    </location>
</feature>
<protein>
    <recommendedName>
        <fullName evidence="9">G-protein coupled receptors family 1 profile domain-containing protein</fullName>
    </recommendedName>
</protein>
<sequence>MTWYTAVSCPTVLIFNGIIIAAIASRRELRTGFNFYILNIAFTDVCAALTSIPGQFLNQYRDHGYLLNPLSCTVLIMYGAYVLAAVSRYAHVLLAVNRLWALTFPLSYRQRRTRRSALLFILASWFLVHALSLPLVVRGRMNASPAVQSCDFDISHQRPYAFAHDMICFCVPLVLVALIYGFIVVKLILRMRRKHVSPAGSKGSTAVVEAAKCARRRSKERVLLYLVILLVVCWTPAKVYWLMVELDHYWNTTFFVVQFFGQYAHHWLSPILCYLAMDDVRNRVNQMLKCR</sequence>
<dbReference type="GO" id="GO:0005886">
    <property type="term" value="C:plasma membrane"/>
    <property type="evidence" value="ECO:0007669"/>
    <property type="project" value="TreeGrafter"/>
</dbReference>
<dbReference type="AlphaFoldDB" id="A0A1W0WW81"/>
<feature type="transmembrane region" description="Helical" evidence="8">
    <location>
        <begin position="222"/>
        <end position="243"/>
    </location>
</feature>
<dbReference type="Proteomes" id="UP000192578">
    <property type="component" value="Unassembled WGS sequence"/>
</dbReference>
<comment type="caution">
    <text evidence="10">The sequence shown here is derived from an EMBL/GenBank/DDBJ whole genome shotgun (WGS) entry which is preliminary data.</text>
</comment>